<sequence>MINIKTFLKNIFKLNRLTSIKFYAWMPGSDDLSKTEFKLGLWPCGKVVTKLECYSMASWMVIFQTTEDNETKSFYYPKGSTCGRIERTYS</sequence>
<dbReference type="EMBL" id="KM253764">
    <property type="protein sequence ID" value="AIM40351.1"/>
    <property type="molecule type" value="Genomic_DNA"/>
</dbReference>
<dbReference type="GeneID" id="22111986"/>
<evidence type="ECO:0000313" key="1">
    <source>
        <dbReference type="EMBL" id="AIM40351.1"/>
    </source>
</evidence>
<keyword evidence="2" id="KW-1185">Reference proteome</keyword>
<accession>A0A088F9U1</accession>
<name>A0A088F9U1_9CAUD</name>
<reference evidence="1 2" key="1">
    <citation type="journal article" date="2014" name="Virol. J.">
        <title>Complete genome sequence of bacteriophage vB_YenP_AP5 which infects Yersinia enterocolitica of serotype O:3.</title>
        <authorList>
            <person name="Leon-Velarde C.G."/>
            <person name="Kropinski A.M."/>
            <person name="Chen S."/>
            <person name="Abbasifar A."/>
            <person name="Griffiths M.W."/>
            <person name="Odumeru J.A."/>
        </authorList>
    </citation>
    <scope>NUCLEOTIDE SEQUENCE [LARGE SCALE GENOMIC DNA]</scope>
</reference>
<dbReference type="InterPro" id="IPR058006">
    <property type="entry name" value="1.05"/>
</dbReference>
<dbReference type="RefSeq" id="YP_009102801.1">
    <property type="nucleotide sequence ID" value="NC_025451.1"/>
</dbReference>
<dbReference type="Pfam" id="PF25755">
    <property type="entry name" value="Phage_T3_1_05"/>
    <property type="match status" value="1"/>
</dbReference>
<gene>
    <name evidence="1" type="ORF">vBYenPAB5_006</name>
</gene>
<protein>
    <submittedName>
        <fullName evidence="1">Uncharacterized protein</fullName>
    </submittedName>
</protein>
<dbReference type="Proteomes" id="UP000029359">
    <property type="component" value="Segment"/>
</dbReference>
<proteinExistence type="predicted"/>
<evidence type="ECO:0000313" key="2">
    <source>
        <dbReference type="Proteomes" id="UP000029359"/>
    </source>
</evidence>
<organism evidence="1 2">
    <name type="scientific">Yersinia phage vB_YenP_AP5</name>
    <dbReference type="NCBI Taxonomy" id="1536611"/>
    <lineage>
        <taxon>Viruses</taxon>
        <taxon>Duplodnaviria</taxon>
        <taxon>Heunggongvirae</taxon>
        <taxon>Uroviricota</taxon>
        <taxon>Caudoviricetes</taxon>
        <taxon>Autographivirales</taxon>
        <taxon>Autotranscriptaviridae</taxon>
        <taxon>Studiervirinae</taxon>
        <taxon>Teetrevirus</taxon>
        <taxon>Teetrevirus AP5</taxon>
    </lineage>
</organism>
<dbReference type="OrthoDB" id="18110at10239"/>
<dbReference type="KEGG" id="vg:22111986"/>